<name>A0A4S2N3J9_9PEZI</name>
<reference evidence="1 2" key="1">
    <citation type="submission" date="2019-04" db="EMBL/GenBank/DDBJ databases">
        <title>Comparative genomics and transcriptomics to analyze fruiting body development in filamentous ascomycetes.</title>
        <authorList>
            <consortium name="DOE Joint Genome Institute"/>
            <person name="Lutkenhaus R."/>
            <person name="Traeger S."/>
            <person name="Breuer J."/>
            <person name="Kuo A."/>
            <person name="Lipzen A."/>
            <person name="Pangilinan J."/>
            <person name="Dilworth D."/>
            <person name="Sandor L."/>
            <person name="Poggeler S."/>
            <person name="Barry K."/>
            <person name="Grigoriev I.V."/>
            <person name="Nowrousian M."/>
        </authorList>
    </citation>
    <scope>NUCLEOTIDE SEQUENCE [LARGE SCALE GENOMIC DNA]</scope>
    <source>
        <strain evidence="1 2">CBS 389.68</strain>
    </source>
</reference>
<accession>A0A4S2N3J9</accession>
<proteinExistence type="predicted"/>
<dbReference type="InParanoid" id="A0A4S2N3J9"/>
<keyword evidence="2" id="KW-1185">Reference proteome</keyword>
<dbReference type="EMBL" id="ML220113">
    <property type="protein sequence ID" value="TGZ83524.1"/>
    <property type="molecule type" value="Genomic_DNA"/>
</dbReference>
<gene>
    <name evidence="1" type="ORF">EX30DRAFT_84069</name>
</gene>
<protein>
    <submittedName>
        <fullName evidence="1">Uncharacterized protein</fullName>
    </submittedName>
</protein>
<evidence type="ECO:0000313" key="2">
    <source>
        <dbReference type="Proteomes" id="UP000298138"/>
    </source>
</evidence>
<dbReference type="Proteomes" id="UP000298138">
    <property type="component" value="Unassembled WGS sequence"/>
</dbReference>
<organism evidence="1 2">
    <name type="scientific">Ascodesmis nigricans</name>
    <dbReference type="NCBI Taxonomy" id="341454"/>
    <lineage>
        <taxon>Eukaryota</taxon>
        <taxon>Fungi</taxon>
        <taxon>Dikarya</taxon>
        <taxon>Ascomycota</taxon>
        <taxon>Pezizomycotina</taxon>
        <taxon>Pezizomycetes</taxon>
        <taxon>Pezizales</taxon>
        <taxon>Ascodesmidaceae</taxon>
        <taxon>Ascodesmis</taxon>
    </lineage>
</organism>
<sequence>MFPAVSDTTVCAAAFASYSPLLADVVLDLTPSVLLLSRTIPPQALTIRFDFTIRIAKHVPL</sequence>
<evidence type="ECO:0000313" key="1">
    <source>
        <dbReference type="EMBL" id="TGZ83524.1"/>
    </source>
</evidence>
<dbReference type="AlphaFoldDB" id="A0A4S2N3J9"/>